<dbReference type="InterPro" id="IPR036388">
    <property type="entry name" value="WH-like_DNA-bd_sf"/>
</dbReference>
<dbReference type="GO" id="GO:0003677">
    <property type="term" value="F:DNA binding"/>
    <property type="evidence" value="ECO:0007669"/>
    <property type="project" value="InterPro"/>
</dbReference>
<gene>
    <name evidence="7" type="ORF">SAMN04487906_2396</name>
</gene>
<sequence length="182" mass="21898">MDTMETNKLRIRLLRYGDEDSFKQLYLEYYSKLQGIGKRFNFKFLTPEDFVQETFIKLYKSKEQLKEDVLLDKQIYVICRNIILNHLKKEKRSISLVGEDLIGMEHQENDQDSELMDKKKKELSRLIKQLPEKRKEVFTLHKIEQYTYEEIAEITQLSKKTIANHIYLANKFILENLKKITL</sequence>
<dbReference type="Pfam" id="PF04542">
    <property type="entry name" value="Sigma70_r2"/>
    <property type="match status" value="1"/>
</dbReference>
<name>A0A1I6UD27_9FLAO</name>
<dbReference type="Gene3D" id="1.10.10.10">
    <property type="entry name" value="Winged helix-like DNA-binding domain superfamily/Winged helix DNA-binding domain"/>
    <property type="match status" value="1"/>
</dbReference>
<keyword evidence="4" id="KW-0804">Transcription</keyword>
<dbReference type="AlphaFoldDB" id="A0A1I6UD27"/>
<keyword evidence="2" id="KW-0805">Transcription regulation</keyword>
<protein>
    <submittedName>
        <fullName evidence="7">RNA polymerase sigma-70 factor, ECF subfamily</fullName>
    </submittedName>
</protein>
<dbReference type="PANTHER" id="PTHR43133">
    <property type="entry name" value="RNA POLYMERASE ECF-TYPE SIGMA FACTO"/>
    <property type="match status" value="1"/>
</dbReference>
<dbReference type="PANTHER" id="PTHR43133:SF46">
    <property type="entry name" value="RNA POLYMERASE SIGMA-70 FACTOR ECF SUBFAMILY"/>
    <property type="match status" value="1"/>
</dbReference>
<dbReference type="GO" id="GO:0016987">
    <property type="term" value="F:sigma factor activity"/>
    <property type="evidence" value="ECO:0007669"/>
    <property type="project" value="UniProtKB-KW"/>
</dbReference>
<evidence type="ECO:0000259" key="6">
    <source>
        <dbReference type="Pfam" id="PF08281"/>
    </source>
</evidence>
<dbReference type="SUPFAM" id="SSF88659">
    <property type="entry name" value="Sigma3 and sigma4 domains of RNA polymerase sigma factors"/>
    <property type="match status" value="1"/>
</dbReference>
<reference evidence="7 8" key="1">
    <citation type="submission" date="2016-10" db="EMBL/GenBank/DDBJ databases">
        <authorList>
            <person name="de Groot N.N."/>
        </authorList>
    </citation>
    <scope>NUCLEOTIDE SEQUENCE [LARGE SCALE GENOMIC DNA]</scope>
    <source>
        <strain evidence="7 8">CGMCC 1.6114</strain>
    </source>
</reference>
<dbReference type="RefSeq" id="WP_317039398.1">
    <property type="nucleotide sequence ID" value="NZ_FPAG01000007.1"/>
</dbReference>
<dbReference type="NCBIfam" id="TIGR02937">
    <property type="entry name" value="sigma70-ECF"/>
    <property type="match status" value="1"/>
</dbReference>
<dbReference type="InterPro" id="IPR013324">
    <property type="entry name" value="RNA_pol_sigma_r3/r4-like"/>
</dbReference>
<proteinExistence type="inferred from homology"/>
<evidence type="ECO:0000256" key="1">
    <source>
        <dbReference type="ARBA" id="ARBA00010641"/>
    </source>
</evidence>
<keyword evidence="3" id="KW-0731">Sigma factor</keyword>
<comment type="similarity">
    <text evidence="1">Belongs to the sigma-70 factor family. ECF subfamily.</text>
</comment>
<dbReference type="Pfam" id="PF08281">
    <property type="entry name" value="Sigma70_r4_2"/>
    <property type="match status" value="1"/>
</dbReference>
<accession>A0A1I6UD27</accession>
<evidence type="ECO:0000256" key="3">
    <source>
        <dbReference type="ARBA" id="ARBA00023082"/>
    </source>
</evidence>
<evidence type="ECO:0000256" key="4">
    <source>
        <dbReference type="ARBA" id="ARBA00023163"/>
    </source>
</evidence>
<dbReference type="Proteomes" id="UP000183209">
    <property type="component" value="Unassembled WGS sequence"/>
</dbReference>
<dbReference type="InterPro" id="IPR014284">
    <property type="entry name" value="RNA_pol_sigma-70_dom"/>
</dbReference>
<dbReference type="InterPro" id="IPR039425">
    <property type="entry name" value="RNA_pol_sigma-70-like"/>
</dbReference>
<dbReference type="EMBL" id="FPAG01000007">
    <property type="protein sequence ID" value="SFS99389.1"/>
    <property type="molecule type" value="Genomic_DNA"/>
</dbReference>
<evidence type="ECO:0000313" key="8">
    <source>
        <dbReference type="Proteomes" id="UP000183209"/>
    </source>
</evidence>
<evidence type="ECO:0000313" key="7">
    <source>
        <dbReference type="EMBL" id="SFS99389.1"/>
    </source>
</evidence>
<dbReference type="GO" id="GO:0006352">
    <property type="term" value="P:DNA-templated transcription initiation"/>
    <property type="evidence" value="ECO:0007669"/>
    <property type="project" value="InterPro"/>
</dbReference>
<feature type="domain" description="RNA polymerase sigma factor 70 region 4 type 2" evidence="6">
    <location>
        <begin position="122"/>
        <end position="169"/>
    </location>
</feature>
<organism evidence="7 8">
    <name type="scientific">Zhouia amylolytica</name>
    <dbReference type="NCBI Taxonomy" id="376730"/>
    <lineage>
        <taxon>Bacteria</taxon>
        <taxon>Pseudomonadati</taxon>
        <taxon>Bacteroidota</taxon>
        <taxon>Flavobacteriia</taxon>
        <taxon>Flavobacteriales</taxon>
        <taxon>Flavobacteriaceae</taxon>
        <taxon>Zhouia</taxon>
    </lineage>
</organism>
<dbReference type="InterPro" id="IPR007627">
    <property type="entry name" value="RNA_pol_sigma70_r2"/>
</dbReference>
<dbReference type="InterPro" id="IPR013249">
    <property type="entry name" value="RNA_pol_sigma70_r4_t2"/>
</dbReference>
<evidence type="ECO:0000256" key="2">
    <source>
        <dbReference type="ARBA" id="ARBA00023015"/>
    </source>
</evidence>
<dbReference type="Gene3D" id="1.10.1740.10">
    <property type="match status" value="1"/>
</dbReference>
<evidence type="ECO:0000259" key="5">
    <source>
        <dbReference type="Pfam" id="PF04542"/>
    </source>
</evidence>
<feature type="domain" description="RNA polymerase sigma-70 region 2" evidence="5">
    <location>
        <begin position="25"/>
        <end position="92"/>
    </location>
</feature>
<dbReference type="SUPFAM" id="SSF88946">
    <property type="entry name" value="Sigma2 domain of RNA polymerase sigma factors"/>
    <property type="match status" value="1"/>
</dbReference>
<dbReference type="InterPro" id="IPR013325">
    <property type="entry name" value="RNA_pol_sigma_r2"/>
</dbReference>